<dbReference type="InterPro" id="IPR003439">
    <property type="entry name" value="ABC_transporter-like_ATP-bd"/>
</dbReference>
<dbReference type="Gene3D" id="1.20.1560.10">
    <property type="entry name" value="ABC transporter type 1, transmembrane domain"/>
    <property type="match status" value="1"/>
</dbReference>
<evidence type="ECO:0000256" key="5">
    <source>
        <dbReference type="ARBA" id="ARBA00022741"/>
    </source>
</evidence>
<dbReference type="SMART" id="SM00382">
    <property type="entry name" value="AAA"/>
    <property type="match status" value="1"/>
</dbReference>
<dbReference type="Pfam" id="PF00664">
    <property type="entry name" value="ABC_membrane"/>
    <property type="match status" value="1"/>
</dbReference>
<dbReference type="FunFam" id="1.20.1560.10:FF:000040">
    <property type="entry name" value="Multidrug ABC transporter ATP-binding protein"/>
    <property type="match status" value="1"/>
</dbReference>
<evidence type="ECO:0000256" key="4">
    <source>
        <dbReference type="ARBA" id="ARBA00022692"/>
    </source>
</evidence>
<dbReference type="InterPro" id="IPR017871">
    <property type="entry name" value="ABC_transporter-like_CS"/>
</dbReference>
<keyword evidence="8 9" id="KW-0472">Membrane</keyword>
<proteinExistence type="predicted"/>
<gene>
    <name evidence="12" type="ORF">SAMN04487995_4778</name>
</gene>
<dbReference type="OrthoDB" id="9760358at2"/>
<evidence type="ECO:0000256" key="6">
    <source>
        <dbReference type="ARBA" id="ARBA00022840"/>
    </source>
</evidence>
<dbReference type="RefSeq" id="WP_090338987.1">
    <property type="nucleotide sequence ID" value="NZ_FNXY01000008.1"/>
</dbReference>
<keyword evidence="4 9" id="KW-0812">Transmembrane</keyword>
<feature type="transmembrane region" description="Helical" evidence="9">
    <location>
        <begin position="133"/>
        <end position="151"/>
    </location>
</feature>
<evidence type="ECO:0000256" key="9">
    <source>
        <dbReference type="SAM" id="Phobius"/>
    </source>
</evidence>
<feature type="domain" description="ABC transmembrane type-1" evidence="11">
    <location>
        <begin position="16"/>
        <end position="298"/>
    </location>
</feature>
<dbReference type="PROSITE" id="PS50893">
    <property type="entry name" value="ABC_TRANSPORTER_2"/>
    <property type="match status" value="1"/>
</dbReference>
<keyword evidence="5" id="KW-0547">Nucleotide-binding</keyword>
<dbReference type="STRING" id="408657.SAMN04487995_4778"/>
<dbReference type="Proteomes" id="UP000199532">
    <property type="component" value="Unassembled WGS sequence"/>
</dbReference>
<protein>
    <submittedName>
        <fullName evidence="12">ATP-binding cassette, subfamily B</fullName>
    </submittedName>
</protein>
<comment type="subcellular location">
    <subcellularLocation>
        <location evidence="1">Cell membrane</location>
        <topology evidence="1">Multi-pass membrane protein</topology>
    </subcellularLocation>
</comment>
<accession>A0A1H6YY28</accession>
<evidence type="ECO:0000256" key="8">
    <source>
        <dbReference type="ARBA" id="ARBA00023136"/>
    </source>
</evidence>
<dbReference type="PROSITE" id="PS00211">
    <property type="entry name" value="ABC_TRANSPORTER_1"/>
    <property type="match status" value="1"/>
</dbReference>
<dbReference type="Gene3D" id="3.40.50.300">
    <property type="entry name" value="P-loop containing nucleotide triphosphate hydrolases"/>
    <property type="match status" value="1"/>
</dbReference>
<feature type="transmembrane region" description="Helical" evidence="9">
    <location>
        <begin position="52"/>
        <end position="76"/>
    </location>
</feature>
<dbReference type="GO" id="GO:0016887">
    <property type="term" value="F:ATP hydrolysis activity"/>
    <property type="evidence" value="ECO:0007669"/>
    <property type="project" value="InterPro"/>
</dbReference>
<feature type="transmembrane region" description="Helical" evidence="9">
    <location>
        <begin position="157"/>
        <end position="174"/>
    </location>
</feature>
<dbReference type="InterPro" id="IPR003593">
    <property type="entry name" value="AAA+_ATPase"/>
</dbReference>
<evidence type="ECO:0000256" key="7">
    <source>
        <dbReference type="ARBA" id="ARBA00022989"/>
    </source>
</evidence>
<dbReference type="InterPro" id="IPR011527">
    <property type="entry name" value="ABC1_TM_dom"/>
</dbReference>
<feature type="transmembrane region" description="Helical" evidence="9">
    <location>
        <begin position="235"/>
        <end position="258"/>
    </location>
</feature>
<evidence type="ECO:0000259" key="11">
    <source>
        <dbReference type="PROSITE" id="PS50929"/>
    </source>
</evidence>
<dbReference type="Pfam" id="PF00005">
    <property type="entry name" value="ABC_tran"/>
    <property type="match status" value="1"/>
</dbReference>
<dbReference type="EMBL" id="FNXY01000008">
    <property type="protein sequence ID" value="SEJ46111.1"/>
    <property type="molecule type" value="Genomic_DNA"/>
</dbReference>
<dbReference type="PANTHER" id="PTHR43394">
    <property type="entry name" value="ATP-DEPENDENT PERMEASE MDL1, MITOCHONDRIAL"/>
    <property type="match status" value="1"/>
</dbReference>
<name>A0A1H6YY28_9BACT</name>
<evidence type="ECO:0000313" key="13">
    <source>
        <dbReference type="Proteomes" id="UP000199532"/>
    </source>
</evidence>
<dbReference type="PANTHER" id="PTHR43394:SF1">
    <property type="entry name" value="ATP-BINDING CASSETTE SUB-FAMILY B MEMBER 10, MITOCHONDRIAL"/>
    <property type="match status" value="1"/>
</dbReference>
<dbReference type="SUPFAM" id="SSF90123">
    <property type="entry name" value="ABC transporter transmembrane region"/>
    <property type="match status" value="1"/>
</dbReference>
<evidence type="ECO:0000256" key="3">
    <source>
        <dbReference type="ARBA" id="ARBA00022475"/>
    </source>
</evidence>
<keyword evidence="7 9" id="KW-1133">Transmembrane helix</keyword>
<dbReference type="SUPFAM" id="SSF52540">
    <property type="entry name" value="P-loop containing nucleoside triphosphate hydrolases"/>
    <property type="match status" value="1"/>
</dbReference>
<dbReference type="CDD" id="cd18548">
    <property type="entry name" value="ABC_6TM_Tm287_like"/>
    <property type="match status" value="1"/>
</dbReference>
<sequence length="579" mass="64218">MKRYFPFIKKYRSAMILGPLLAIIDVFGEIVQPMLMSDIVDIGIRNQDTHYILKMGALMIGLSIVAIVGGVGNVYFSSKSSVGFASELRQGLFKKIQEFSFSNIDTFSSASLVTRLTNDINTLQQVVMMSLRLLIRAPLMLVCAVIFALQINKELTIIIAVAIPVLSFAIFFIMKKGIPYFTKMQQKLDRVNAAIQENLTNIRVVKSFVRSDFEEEKFSVANRDLMDMSVKASTIVVLIMPVMMLIMNVSIVAVVWFGGNKVMKGDLQVGQLMSFISYITQILIALMLLSMTIMMFSRASASSKRILEVLDTDVDIKDTFTANAENFHIKKGGVEFRDVCFKYKSESDFFVLKDINLKAAPGELIAIIGATGSAKTSLVQLIPRLYDVTEGEILIDGIDVRNYSLKHLREATATVLQKNVLFSGTIKSNLKWGKPDASDEEIIAAAKDAQAHDFIISFPQQYETLLGQGGVNLSGGQQQRLCIARALLKQPVILILDDSTSAVDTATEAKIRTALQENHNNTTTFIIAQRISSIETVDRIVILDDGRIIGVGTHDELIKTNAVYQEIYQSQQQNEAIAS</sequence>
<dbReference type="InterPro" id="IPR039421">
    <property type="entry name" value="Type_1_exporter"/>
</dbReference>
<dbReference type="InterPro" id="IPR027417">
    <property type="entry name" value="P-loop_NTPase"/>
</dbReference>
<organism evidence="12 13">
    <name type="scientific">Dyadobacter koreensis</name>
    <dbReference type="NCBI Taxonomy" id="408657"/>
    <lineage>
        <taxon>Bacteria</taxon>
        <taxon>Pseudomonadati</taxon>
        <taxon>Bacteroidota</taxon>
        <taxon>Cytophagia</taxon>
        <taxon>Cytophagales</taxon>
        <taxon>Spirosomataceae</taxon>
        <taxon>Dyadobacter</taxon>
    </lineage>
</organism>
<keyword evidence="3" id="KW-1003">Cell membrane</keyword>
<evidence type="ECO:0000259" key="10">
    <source>
        <dbReference type="PROSITE" id="PS50893"/>
    </source>
</evidence>
<feature type="domain" description="ABC transporter" evidence="10">
    <location>
        <begin position="334"/>
        <end position="570"/>
    </location>
</feature>
<dbReference type="GO" id="GO:0005886">
    <property type="term" value="C:plasma membrane"/>
    <property type="evidence" value="ECO:0007669"/>
    <property type="project" value="UniProtKB-SubCell"/>
</dbReference>
<evidence type="ECO:0000313" key="12">
    <source>
        <dbReference type="EMBL" id="SEJ46111.1"/>
    </source>
</evidence>
<dbReference type="GO" id="GO:0005524">
    <property type="term" value="F:ATP binding"/>
    <property type="evidence" value="ECO:0007669"/>
    <property type="project" value="UniProtKB-KW"/>
</dbReference>
<dbReference type="GO" id="GO:0015421">
    <property type="term" value="F:ABC-type oligopeptide transporter activity"/>
    <property type="evidence" value="ECO:0007669"/>
    <property type="project" value="TreeGrafter"/>
</dbReference>
<evidence type="ECO:0000256" key="1">
    <source>
        <dbReference type="ARBA" id="ARBA00004651"/>
    </source>
</evidence>
<evidence type="ECO:0000256" key="2">
    <source>
        <dbReference type="ARBA" id="ARBA00022448"/>
    </source>
</evidence>
<dbReference type="FunFam" id="3.40.50.300:FF:000221">
    <property type="entry name" value="Multidrug ABC transporter ATP-binding protein"/>
    <property type="match status" value="1"/>
</dbReference>
<keyword evidence="2" id="KW-0813">Transport</keyword>
<dbReference type="PROSITE" id="PS50929">
    <property type="entry name" value="ABC_TM1F"/>
    <property type="match status" value="1"/>
</dbReference>
<keyword evidence="13" id="KW-1185">Reference proteome</keyword>
<reference evidence="12 13" key="1">
    <citation type="submission" date="2016-10" db="EMBL/GenBank/DDBJ databases">
        <authorList>
            <person name="de Groot N.N."/>
        </authorList>
    </citation>
    <scope>NUCLEOTIDE SEQUENCE [LARGE SCALE GENOMIC DNA]</scope>
    <source>
        <strain evidence="12 13">DSM 19938</strain>
    </source>
</reference>
<keyword evidence="6 12" id="KW-0067">ATP-binding</keyword>
<dbReference type="AlphaFoldDB" id="A0A1H6YY28"/>
<dbReference type="InterPro" id="IPR036640">
    <property type="entry name" value="ABC1_TM_sf"/>
</dbReference>
<feature type="transmembrane region" description="Helical" evidence="9">
    <location>
        <begin position="278"/>
        <end position="296"/>
    </location>
</feature>